<evidence type="ECO:0000256" key="1">
    <source>
        <dbReference type="ARBA" id="ARBA00022723"/>
    </source>
</evidence>
<dbReference type="InterPro" id="IPR011992">
    <property type="entry name" value="EF-hand-dom_pair"/>
</dbReference>
<comment type="caution">
    <text evidence="5">The sequence shown here is derived from an EMBL/GenBank/DDBJ whole genome shotgun (WGS) entry which is preliminary data.</text>
</comment>
<dbReference type="CDD" id="cd00051">
    <property type="entry name" value="EFh"/>
    <property type="match status" value="1"/>
</dbReference>
<dbReference type="SUPFAM" id="SSF47473">
    <property type="entry name" value="EF-hand"/>
    <property type="match status" value="1"/>
</dbReference>
<evidence type="ECO:0000256" key="3">
    <source>
        <dbReference type="ARBA" id="ARBA00022837"/>
    </source>
</evidence>
<evidence type="ECO:0000259" key="4">
    <source>
        <dbReference type="PROSITE" id="PS50222"/>
    </source>
</evidence>
<evidence type="ECO:0000256" key="2">
    <source>
        <dbReference type="ARBA" id="ARBA00022737"/>
    </source>
</evidence>
<feature type="domain" description="EF-hand" evidence="4">
    <location>
        <begin position="39"/>
        <end position="73"/>
    </location>
</feature>
<name>A0AAV3QYY6_LITER</name>
<dbReference type="Gene3D" id="1.10.238.10">
    <property type="entry name" value="EF-hand"/>
    <property type="match status" value="1"/>
</dbReference>
<dbReference type="PROSITE" id="PS00018">
    <property type="entry name" value="EF_HAND_1"/>
    <property type="match status" value="2"/>
</dbReference>
<dbReference type="InterPro" id="IPR039647">
    <property type="entry name" value="EF_hand_pair_protein_CML-like"/>
</dbReference>
<dbReference type="InterPro" id="IPR002048">
    <property type="entry name" value="EF_hand_dom"/>
</dbReference>
<protein>
    <submittedName>
        <fullName evidence="5">Calmodulin-related</fullName>
    </submittedName>
</protein>
<dbReference type="PANTHER" id="PTHR10891">
    <property type="entry name" value="EF-HAND CALCIUM-BINDING DOMAIN CONTAINING PROTEIN"/>
    <property type="match status" value="1"/>
</dbReference>
<feature type="domain" description="EF-hand" evidence="4">
    <location>
        <begin position="3"/>
        <end position="38"/>
    </location>
</feature>
<dbReference type="InterPro" id="IPR018247">
    <property type="entry name" value="EF_Hand_1_Ca_BS"/>
</dbReference>
<gene>
    <name evidence="5" type="ORF">LIER_23010</name>
</gene>
<dbReference type="Pfam" id="PF13499">
    <property type="entry name" value="EF-hand_7"/>
    <property type="match status" value="1"/>
</dbReference>
<accession>A0AAV3QYY6</accession>
<keyword evidence="3" id="KW-0106">Calcium</keyword>
<keyword evidence="1" id="KW-0479">Metal-binding</keyword>
<dbReference type="AlphaFoldDB" id="A0AAV3QYY6"/>
<dbReference type="Proteomes" id="UP001454036">
    <property type="component" value="Unassembled WGS sequence"/>
</dbReference>
<dbReference type="EMBL" id="BAABME010006398">
    <property type="protein sequence ID" value="GAA0168253.1"/>
    <property type="molecule type" value="Genomic_DNA"/>
</dbReference>
<organism evidence="5 6">
    <name type="scientific">Lithospermum erythrorhizon</name>
    <name type="common">Purple gromwell</name>
    <name type="synonym">Lithospermum officinale var. erythrorhizon</name>
    <dbReference type="NCBI Taxonomy" id="34254"/>
    <lineage>
        <taxon>Eukaryota</taxon>
        <taxon>Viridiplantae</taxon>
        <taxon>Streptophyta</taxon>
        <taxon>Embryophyta</taxon>
        <taxon>Tracheophyta</taxon>
        <taxon>Spermatophyta</taxon>
        <taxon>Magnoliopsida</taxon>
        <taxon>eudicotyledons</taxon>
        <taxon>Gunneridae</taxon>
        <taxon>Pentapetalae</taxon>
        <taxon>asterids</taxon>
        <taxon>lamiids</taxon>
        <taxon>Boraginales</taxon>
        <taxon>Boraginaceae</taxon>
        <taxon>Boraginoideae</taxon>
        <taxon>Lithospermeae</taxon>
        <taxon>Lithospermum</taxon>
    </lineage>
</organism>
<dbReference type="GO" id="GO:0005509">
    <property type="term" value="F:calcium ion binding"/>
    <property type="evidence" value="ECO:0007669"/>
    <property type="project" value="InterPro"/>
</dbReference>
<proteinExistence type="predicted"/>
<sequence>MADDAAVYERIFKRFDANGDGKVSSSELADALKALGSVSQEEVKRLMDELDTDRNGFISFEEFTNFAKANTGLIKDLAKIF</sequence>
<dbReference type="SMART" id="SM00054">
    <property type="entry name" value="EFh"/>
    <property type="match status" value="2"/>
</dbReference>
<evidence type="ECO:0000313" key="6">
    <source>
        <dbReference type="Proteomes" id="UP001454036"/>
    </source>
</evidence>
<dbReference type="PROSITE" id="PS50222">
    <property type="entry name" value="EF_HAND_2"/>
    <property type="match status" value="2"/>
</dbReference>
<evidence type="ECO:0000313" key="5">
    <source>
        <dbReference type="EMBL" id="GAA0168253.1"/>
    </source>
</evidence>
<keyword evidence="6" id="KW-1185">Reference proteome</keyword>
<reference evidence="5 6" key="1">
    <citation type="submission" date="2024-01" db="EMBL/GenBank/DDBJ databases">
        <title>The complete chloroplast genome sequence of Lithospermum erythrorhizon: insights into the phylogenetic relationship among Boraginaceae species and the maternal lineages of purple gromwells.</title>
        <authorList>
            <person name="Okada T."/>
            <person name="Watanabe K."/>
        </authorList>
    </citation>
    <scope>NUCLEOTIDE SEQUENCE [LARGE SCALE GENOMIC DNA]</scope>
</reference>
<keyword evidence="2" id="KW-0677">Repeat</keyword>